<feature type="transmembrane region" description="Helical" evidence="1">
    <location>
        <begin position="101"/>
        <end position="123"/>
    </location>
</feature>
<dbReference type="KEGG" id="vhy:G7082_07585"/>
<keyword evidence="1" id="KW-0812">Transmembrane</keyword>
<evidence type="ECO:0008006" key="4">
    <source>
        <dbReference type="Google" id="ProtNLM"/>
    </source>
</evidence>
<sequence>MEEQKIDIKVLILCAVAVAINVLLGTIVAFINIPFVYLSGMGTIFIAVNFKMRYGVITGLTTHLLLGLIHGPTTVFFGLSSMVNAIVANLCSRKKFDVPQAIFTGTLVSLIGSMVSVCIRLILFGGLSNSVTDVLIFAVRSTGVGMFIAAYVGAVTDSIIDKILSCLLVMKLSKLPPLQKVFNSLSGSVKERLLS</sequence>
<feature type="transmembrane region" description="Helical" evidence="1">
    <location>
        <begin position="135"/>
        <end position="154"/>
    </location>
</feature>
<proteinExistence type="predicted"/>
<accession>A0A6G8ATH7</accession>
<evidence type="ECO:0000313" key="2">
    <source>
        <dbReference type="EMBL" id="QIL48364.1"/>
    </source>
</evidence>
<dbReference type="AlphaFoldDB" id="A0A6G8ATH7"/>
<keyword evidence="1" id="KW-0472">Membrane</keyword>
<reference evidence="2 3" key="1">
    <citation type="submission" date="2020-03" db="EMBL/GenBank/DDBJ databases">
        <title>Vagococcus sp. nov., isolated from beetles.</title>
        <authorList>
            <person name="Hyun D.-W."/>
            <person name="Bae J.-W."/>
        </authorList>
    </citation>
    <scope>NUCLEOTIDE SEQUENCE [LARGE SCALE GENOMIC DNA]</scope>
    <source>
        <strain evidence="2 3">HDW17B</strain>
    </source>
</reference>
<evidence type="ECO:0000313" key="3">
    <source>
        <dbReference type="Proteomes" id="UP000501747"/>
    </source>
</evidence>
<evidence type="ECO:0000256" key="1">
    <source>
        <dbReference type="SAM" id="Phobius"/>
    </source>
</evidence>
<keyword evidence="1" id="KW-1133">Transmembrane helix</keyword>
<feature type="transmembrane region" description="Helical" evidence="1">
    <location>
        <begin position="12"/>
        <end position="37"/>
    </location>
</feature>
<feature type="transmembrane region" description="Helical" evidence="1">
    <location>
        <begin position="57"/>
        <end position="80"/>
    </location>
</feature>
<dbReference type="RefSeq" id="WP_166034511.1">
    <property type="nucleotide sequence ID" value="NZ_CP049887.1"/>
</dbReference>
<dbReference type="Proteomes" id="UP000501747">
    <property type="component" value="Chromosome"/>
</dbReference>
<dbReference type="EMBL" id="CP049887">
    <property type="protein sequence ID" value="QIL48364.1"/>
    <property type="molecule type" value="Genomic_DNA"/>
</dbReference>
<keyword evidence="3" id="KW-1185">Reference proteome</keyword>
<organism evidence="2 3">
    <name type="scientific">Vagococcus hydrophili</name>
    <dbReference type="NCBI Taxonomy" id="2714947"/>
    <lineage>
        <taxon>Bacteria</taxon>
        <taxon>Bacillati</taxon>
        <taxon>Bacillota</taxon>
        <taxon>Bacilli</taxon>
        <taxon>Lactobacillales</taxon>
        <taxon>Enterococcaceae</taxon>
        <taxon>Vagococcus</taxon>
    </lineage>
</organism>
<gene>
    <name evidence="2" type="ORF">G7082_07585</name>
</gene>
<name>A0A6G8ATH7_9ENTE</name>
<dbReference type="Gene3D" id="1.10.1760.20">
    <property type="match status" value="1"/>
</dbReference>
<protein>
    <recommendedName>
        <fullName evidence="4">ECF transporter S component</fullName>
    </recommendedName>
</protein>